<protein>
    <submittedName>
        <fullName evidence="7">Uncharacterized protein</fullName>
    </submittedName>
</protein>
<evidence type="ECO:0000256" key="3">
    <source>
        <dbReference type="ARBA" id="ARBA00023035"/>
    </source>
</evidence>
<organism evidence="7 8">
    <name type="scientific">Colocasia esculenta</name>
    <name type="common">Wild taro</name>
    <name type="synonym">Arum esculentum</name>
    <dbReference type="NCBI Taxonomy" id="4460"/>
    <lineage>
        <taxon>Eukaryota</taxon>
        <taxon>Viridiplantae</taxon>
        <taxon>Streptophyta</taxon>
        <taxon>Embryophyta</taxon>
        <taxon>Tracheophyta</taxon>
        <taxon>Spermatophyta</taxon>
        <taxon>Magnoliopsida</taxon>
        <taxon>Liliopsida</taxon>
        <taxon>Araceae</taxon>
        <taxon>Aroideae</taxon>
        <taxon>Colocasieae</taxon>
        <taxon>Colocasia</taxon>
    </lineage>
</organism>
<dbReference type="InterPro" id="IPR036426">
    <property type="entry name" value="Bulb-type_lectin_dom_sf"/>
</dbReference>
<dbReference type="GO" id="GO:0051707">
    <property type="term" value="P:response to other organism"/>
    <property type="evidence" value="ECO:0007669"/>
    <property type="project" value="UniProtKB-ARBA"/>
</dbReference>
<dbReference type="Gene3D" id="2.90.10.10">
    <property type="entry name" value="Bulb-type lectin domain"/>
    <property type="match status" value="1"/>
</dbReference>
<name>A0A843W392_COLES</name>
<gene>
    <name evidence="7" type="ORF">Taro_036511</name>
</gene>
<dbReference type="Proteomes" id="UP000652761">
    <property type="component" value="Unassembled WGS sequence"/>
</dbReference>
<keyword evidence="8" id="KW-1185">Reference proteome</keyword>
<evidence type="ECO:0000256" key="1">
    <source>
        <dbReference type="ARBA" id="ARBA00022546"/>
    </source>
</evidence>
<keyword evidence="3" id="KW-0465">Mannose-binding</keyword>
<dbReference type="PROSITE" id="PS50927">
    <property type="entry name" value="BULB_LECTIN"/>
    <property type="match status" value="1"/>
</dbReference>
<evidence type="ECO:0000313" key="7">
    <source>
        <dbReference type="EMBL" id="MQM03719.1"/>
    </source>
</evidence>
<evidence type="ECO:0000313" key="8">
    <source>
        <dbReference type="Proteomes" id="UP000652761"/>
    </source>
</evidence>
<evidence type="ECO:0000259" key="6">
    <source>
        <dbReference type="PROSITE" id="PS50948"/>
    </source>
</evidence>
<feature type="domain" description="Apple" evidence="6">
    <location>
        <begin position="316"/>
        <end position="401"/>
    </location>
</feature>
<keyword evidence="3" id="KW-0430">Lectin</keyword>
<feature type="domain" description="Bulb-type lectin" evidence="5">
    <location>
        <begin position="53"/>
        <end position="177"/>
    </location>
</feature>
<dbReference type="EMBL" id="NMUH01003087">
    <property type="protein sequence ID" value="MQM03719.1"/>
    <property type="molecule type" value="Genomic_DNA"/>
</dbReference>
<comment type="caution">
    <text evidence="7">The sequence shown here is derived from an EMBL/GenBank/DDBJ whole genome shotgun (WGS) entry which is preliminary data.</text>
</comment>
<dbReference type="AlphaFoldDB" id="A0A843W392"/>
<dbReference type="GO" id="GO:0005537">
    <property type="term" value="F:D-mannose binding"/>
    <property type="evidence" value="ECO:0007669"/>
    <property type="project" value="UniProtKB-KW"/>
</dbReference>
<keyword evidence="2" id="KW-0677">Repeat</keyword>
<feature type="transmembrane region" description="Helical" evidence="4">
    <location>
        <begin position="395"/>
        <end position="418"/>
    </location>
</feature>
<keyword evidence="4" id="KW-0812">Transmembrane</keyword>
<reference evidence="7" key="1">
    <citation type="submission" date="2017-07" db="EMBL/GenBank/DDBJ databases">
        <title>Taro Niue Genome Assembly and Annotation.</title>
        <authorList>
            <person name="Atibalentja N."/>
            <person name="Keating K."/>
            <person name="Fields C.J."/>
        </authorList>
    </citation>
    <scope>NUCLEOTIDE SEQUENCE</scope>
    <source>
        <strain evidence="7">Niue_2</strain>
        <tissue evidence="7">Leaf</tissue>
    </source>
</reference>
<dbReference type="PANTHER" id="PTHR32444:SF242">
    <property type="entry name" value="G-TYPE LECTIN S-RECEPTOR-LIKE SERINE_THREONINE-PROTEIN KINASE RKS1"/>
    <property type="match status" value="1"/>
</dbReference>
<sequence>MDGRSFPFQLQERATKGGTHSSSSRSVMGLFFLVSVLAAVLLSSHQQLFCAAGDRLAAGRSMSVNQTIVSAGQIFALGFFTPENSTAANLHYAGIWYNHLPGRTVVWVANRENPLKDRAGVLAVTGDGNIAVLDGAGRTVWSTNLSGIPSNTSAVLLDSGNLVLRHDVGGEVDVWQSFQHPTDTVLPGMKLRSNLSSGVGTRVTSWKGESDPSPGQFVMTIDPKNSLQLSILKGSDMYARTTPWNGKPAIAFQYRNLTSIVIGTTVKEDDEIIWTFNTLENSMIASCLDGFEPRSPEEWKRGNFTAGCVRRHQLQCDGTDRFVKVLGLKLPDGFSVMWNKSMQQCEAECSARCGCQGYAHAELNTLDARFLGSRCLIWLAEMEVLVQAPRITEDLYVRLPASGLGMLILYIGVCICLIGHN</sequence>
<evidence type="ECO:0000256" key="4">
    <source>
        <dbReference type="SAM" id="Phobius"/>
    </source>
</evidence>
<dbReference type="InterPro" id="IPR003609">
    <property type="entry name" value="Pan_app"/>
</dbReference>
<accession>A0A843W392</accession>
<evidence type="ECO:0000259" key="5">
    <source>
        <dbReference type="PROSITE" id="PS50927"/>
    </source>
</evidence>
<dbReference type="InterPro" id="IPR001480">
    <property type="entry name" value="Bulb-type_lectin_dom"/>
</dbReference>
<dbReference type="SMART" id="SM00108">
    <property type="entry name" value="B_lectin"/>
    <property type="match status" value="1"/>
</dbReference>
<keyword evidence="4" id="KW-0472">Membrane</keyword>
<dbReference type="CDD" id="cd00028">
    <property type="entry name" value="B_lectin"/>
    <property type="match status" value="1"/>
</dbReference>
<keyword evidence="1" id="KW-0348">Hemagglutinin</keyword>
<dbReference type="PROSITE" id="PS50948">
    <property type="entry name" value="PAN"/>
    <property type="match status" value="1"/>
</dbReference>
<dbReference type="PANTHER" id="PTHR32444">
    <property type="entry name" value="BULB-TYPE LECTIN DOMAIN-CONTAINING PROTEIN"/>
    <property type="match status" value="1"/>
</dbReference>
<proteinExistence type="predicted"/>
<dbReference type="Pfam" id="PF01453">
    <property type="entry name" value="B_lectin"/>
    <property type="match status" value="1"/>
</dbReference>
<dbReference type="FunFam" id="2.90.10.10:FF:000005">
    <property type="entry name" value="G-type lectin S-receptor-like serine/threonine-protein kinase"/>
    <property type="match status" value="1"/>
</dbReference>
<dbReference type="Pfam" id="PF08276">
    <property type="entry name" value="PAN_2"/>
    <property type="match status" value="1"/>
</dbReference>
<dbReference type="CDD" id="cd01098">
    <property type="entry name" value="PAN_AP_plant"/>
    <property type="match status" value="1"/>
</dbReference>
<keyword evidence="4" id="KW-1133">Transmembrane helix</keyword>
<dbReference type="OrthoDB" id="673608at2759"/>
<dbReference type="SUPFAM" id="SSF51110">
    <property type="entry name" value="alpha-D-mannose-specific plant lectins"/>
    <property type="match status" value="1"/>
</dbReference>
<evidence type="ECO:0000256" key="2">
    <source>
        <dbReference type="ARBA" id="ARBA00022737"/>
    </source>
</evidence>
<dbReference type="SMART" id="SM00473">
    <property type="entry name" value="PAN_AP"/>
    <property type="match status" value="1"/>
</dbReference>